<sequence length="291" mass="32782">MYLMLDVGGTEIKAGVLDEHGAVQGEIRHFSSHAKADQEAILDHFSMIIKEMAGRWKGVSIDGIGMAFPGPFDYERGISLMQGLDKYDSIYGISIEEEMKRRTDFIQDTNFCFLHDVEAFALGESWFGEGREAGRLLCLCIGTGTGSAFIENKRVIKEKTEGVPDHGWIYNLPYRDSIIDDYLSVRGLLKISREIMGTGLNGKELYERCLEQEEKALLVYHRFGEELNRCICPFLDAFHPDCVVLGGQISKSFPYFGEAFKKECEKRNTTVCLEPETSARAMQGLFVAMSH</sequence>
<gene>
    <name evidence="2" type="primary">nagK</name>
    <name evidence="2" type="ORF">ERS852407_03359</name>
</gene>
<reference evidence="2 3" key="1">
    <citation type="submission" date="2015-09" db="EMBL/GenBank/DDBJ databases">
        <authorList>
            <consortium name="Pathogen Informatics"/>
        </authorList>
    </citation>
    <scope>NUCLEOTIDE SEQUENCE [LARGE SCALE GENOMIC DNA]</scope>
    <source>
        <strain evidence="2 3">2789STDY5608850</strain>
    </source>
</reference>
<dbReference type="EMBL" id="CYZE01000008">
    <property type="protein sequence ID" value="CUO60802.1"/>
    <property type="molecule type" value="Genomic_DNA"/>
</dbReference>
<name>A0A174GE00_9FIRM</name>
<dbReference type="Pfam" id="PF00480">
    <property type="entry name" value="ROK"/>
    <property type="match status" value="1"/>
</dbReference>
<accession>A0A174GE00</accession>
<dbReference type="PANTHER" id="PTHR18964">
    <property type="entry name" value="ROK (REPRESSOR, ORF, KINASE) FAMILY"/>
    <property type="match status" value="1"/>
</dbReference>
<organism evidence="2 3">
    <name type="scientific">Hungatella hathewayi</name>
    <dbReference type="NCBI Taxonomy" id="154046"/>
    <lineage>
        <taxon>Bacteria</taxon>
        <taxon>Bacillati</taxon>
        <taxon>Bacillota</taxon>
        <taxon>Clostridia</taxon>
        <taxon>Lachnospirales</taxon>
        <taxon>Lachnospiraceae</taxon>
        <taxon>Hungatella</taxon>
    </lineage>
</organism>
<dbReference type="InterPro" id="IPR043129">
    <property type="entry name" value="ATPase_NBD"/>
</dbReference>
<evidence type="ECO:0000256" key="1">
    <source>
        <dbReference type="ARBA" id="ARBA00006479"/>
    </source>
</evidence>
<comment type="similarity">
    <text evidence="1">Belongs to the ROK (NagC/XylR) family.</text>
</comment>
<dbReference type="Gene3D" id="3.30.420.40">
    <property type="match status" value="2"/>
</dbReference>
<evidence type="ECO:0000313" key="3">
    <source>
        <dbReference type="Proteomes" id="UP000095651"/>
    </source>
</evidence>
<dbReference type="SUPFAM" id="SSF53067">
    <property type="entry name" value="Actin-like ATPase domain"/>
    <property type="match status" value="1"/>
</dbReference>
<protein>
    <submittedName>
        <fullName evidence="2">ROK family protein</fullName>
        <ecNumber evidence="2">2.7.1.59</ecNumber>
    </submittedName>
</protein>
<dbReference type="InterPro" id="IPR000600">
    <property type="entry name" value="ROK"/>
</dbReference>
<evidence type="ECO:0000313" key="2">
    <source>
        <dbReference type="EMBL" id="CUO60802.1"/>
    </source>
</evidence>
<keyword evidence="2" id="KW-0808">Transferase</keyword>
<dbReference type="EC" id="2.7.1.59" evidence="2"/>
<dbReference type="PANTHER" id="PTHR18964:SF149">
    <property type="entry name" value="BIFUNCTIONAL UDP-N-ACETYLGLUCOSAMINE 2-EPIMERASE_N-ACETYLMANNOSAMINE KINASE"/>
    <property type="match status" value="1"/>
</dbReference>
<proteinExistence type="inferred from homology"/>
<dbReference type="AlphaFoldDB" id="A0A174GE00"/>
<dbReference type="GO" id="GO:0045127">
    <property type="term" value="F:N-acetylglucosamine kinase activity"/>
    <property type="evidence" value="ECO:0007669"/>
    <property type="project" value="UniProtKB-EC"/>
</dbReference>
<dbReference type="Proteomes" id="UP000095651">
    <property type="component" value="Unassembled WGS sequence"/>
</dbReference>